<dbReference type="Proteomes" id="UP000191408">
    <property type="component" value="Unassembled WGS sequence"/>
</dbReference>
<keyword evidence="3" id="KW-1185">Reference proteome</keyword>
<evidence type="ECO:0000313" key="2">
    <source>
        <dbReference type="EMBL" id="OQD63819.1"/>
    </source>
</evidence>
<dbReference type="AlphaFoldDB" id="A0A1V6NGU5"/>
<gene>
    <name evidence="2" type="ORF">PENPOL_c008G03950</name>
</gene>
<sequence>MTSLVSSNPTSASPAADVHISLLRCPSHVYTGRQDDTHEHRQSKRASTDDTDTQANKRAMTVPSANAPSAQTMRPETWVPPTTDIRHLIGGFSEAIRDMCDKVNNLSARVHAIKNARKFLDTPVARKTERMGSVRDEEQRSAWDLR</sequence>
<evidence type="ECO:0000313" key="3">
    <source>
        <dbReference type="Proteomes" id="UP000191408"/>
    </source>
</evidence>
<name>A0A1V6NGU5_PENPO</name>
<reference evidence="3" key="1">
    <citation type="journal article" date="2017" name="Nat. Microbiol.">
        <title>Global analysis of biosynthetic gene clusters reveals vast potential of secondary metabolite production in Penicillium species.</title>
        <authorList>
            <person name="Nielsen J.C."/>
            <person name="Grijseels S."/>
            <person name="Prigent S."/>
            <person name="Ji B."/>
            <person name="Dainat J."/>
            <person name="Nielsen K.F."/>
            <person name="Frisvad J.C."/>
            <person name="Workman M."/>
            <person name="Nielsen J."/>
        </authorList>
    </citation>
    <scope>NUCLEOTIDE SEQUENCE [LARGE SCALE GENOMIC DNA]</scope>
    <source>
        <strain evidence="3">IBT 4502</strain>
    </source>
</reference>
<feature type="compositionally biased region" description="Polar residues" evidence="1">
    <location>
        <begin position="63"/>
        <end position="74"/>
    </location>
</feature>
<proteinExistence type="predicted"/>
<organism evidence="2 3">
    <name type="scientific">Penicillium polonicum</name>
    <dbReference type="NCBI Taxonomy" id="60169"/>
    <lineage>
        <taxon>Eukaryota</taxon>
        <taxon>Fungi</taxon>
        <taxon>Dikarya</taxon>
        <taxon>Ascomycota</taxon>
        <taxon>Pezizomycotina</taxon>
        <taxon>Eurotiomycetes</taxon>
        <taxon>Eurotiomycetidae</taxon>
        <taxon>Eurotiales</taxon>
        <taxon>Aspergillaceae</taxon>
        <taxon>Penicillium</taxon>
    </lineage>
</organism>
<feature type="region of interest" description="Disordered" evidence="1">
    <location>
        <begin position="30"/>
        <end position="81"/>
    </location>
</feature>
<dbReference type="EMBL" id="MDYM01000008">
    <property type="protein sequence ID" value="OQD63819.1"/>
    <property type="molecule type" value="Genomic_DNA"/>
</dbReference>
<evidence type="ECO:0000256" key="1">
    <source>
        <dbReference type="SAM" id="MobiDB-lite"/>
    </source>
</evidence>
<comment type="caution">
    <text evidence="2">The sequence shown here is derived from an EMBL/GenBank/DDBJ whole genome shotgun (WGS) entry which is preliminary data.</text>
</comment>
<accession>A0A1V6NGU5</accession>
<protein>
    <submittedName>
        <fullName evidence="2">Uncharacterized protein</fullName>
    </submittedName>
</protein>